<evidence type="ECO:0000313" key="3">
    <source>
        <dbReference type="Proteomes" id="UP000294692"/>
    </source>
</evidence>
<dbReference type="InterPro" id="IPR002539">
    <property type="entry name" value="MaoC-like_dom"/>
</dbReference>
<sequence>MKFSELKVGMVLSHPPVTVEKQDMLDFSRKYDPQWFHVDEARAEQGRWEGLIASGWMTCGIAMRMAVETVLSDSDSFGSPGLENLRWLAPVRPGDSIRLEATIDSKRISSTRSDLGILRWTWRVYNQHDVQVLEVEAVNMFDLAD</sequence>
<dbReference type="CDD" id="cd03454">
    <property type="entry name" value="YdeM"/>
    <property type="match status" value="1"/>
</dbReference>
<dbReference type="AlphaFoldDB" id="A0A4R3V6N2"/>
<protein>
    <submittedName>
        <fullName evidence="2">Acyl dehydratase</fullName>
    </submittedName>
</protein>
<organism evidence="2 3">
    <name type="scientific">Paracandidimonas soli</name>
    <dbReference type="NCBI Taxonomy" id="1917182"/>
    <lineage>
        <taxon>Bacteria</taxon>
        <taxon>Pseudomonadati</taxon>
        <taxon>Pseudomonadota</taxon>
        <taxon>Betaproteobacteria</taxon>
        <taxon>Burkholderiales</taxon>
        <taxon>Alcaligenaceae</taxon>
        <taxon>Paracandidimonas</taxon>
    </lineage>
</organism>
<reference evidence="2 3" key="1">
    <citation type="submission" date="2019-03" db="EMBL/GenBank/DDBJ databases">
        <title>Genomic Encyclopedia of Type Strains, Phase IV (KMG-IV): sequencing the most valuable type-strain genomes for metagenomic binning, comparative biology and taxonomic classification.</title>
        <authorList>
            <person name="Goeker M."/>
        </authorList>
    </citation>
    <scope>NUCLEOTIDE SEQUENCE [LARGE SCALE GENOMIC DNA]</scope>
    <source>
        <strain evidence="2 3">DSM 100048</strain>
    </source>
</reference>
<dbReference type="InterPro" id="IPR052342">
    <property type="entry name" value="MCH/BMMD"/>
</dbReference>
<dbReference type="Proteomes" id="UP000294692">
    <property type="component" value="Unassembled WGS sequence"/>
</dbReference>
<dbReference type="PANTHER" id="PTHR43664:SF1">
    <property type="entry name" value="BETA-METHYLMALYL-COA DEHYDRATASE"/>
    <property type="match status" value="1"/>
</dbReference>
<proteinExistence type="predicted"/>
<accession>A0A4R3V6N2</accession>
<dbReference type="OrthoDB" id="5298629at2"/>
<dbReference type="InterPro" id="IPR029069">
    <property type="entry name" value="HotDog_dom_sf"/>
</dbReference>
<dbReference type="PANTHER" id="PTHR43664">
    <property type="entry name" value="MONOAMINE OXIDASE-RELATED"/>
    <property type="match status" value="1"/>
</dbReference>
<feature type="domain" description="MaoC-like" evidence="1">
    <location>
        <begin position="9"/>
        <end position="110"/>
    </location>
</feature>
<dbReference type="EMBL" id="SMBX01000004">
    <property type="protein sequence ID" value="TCU99018.1"/>
    <property type="molecule type" value="Genomic_DNA"/>
</dbReference>
<dbReference type="Gene3D" id="3.10.129.10">
    <property type="entry name" value="Hotdog Thioesterase"/>
    <property type="match status" value="1"/>
</dbReference>
<comment type="caution">
    <text evidence="2">The sequence shown here is derived from an EMBL/GenBank/DDBJ whole genome shotgun (WGS) entry which is preliminary data.</text>
</comment>
<name>A0A4R3V6N2_9BURK</name>
<evidence type="ECO:0000259" key="1">
    <source>
        <dbReference type="Pfam" id="PF01575"/>
    </source>
</evidence>
<keyword evidence="3" id="KW-1185">Reference proteome</keyword>
<dbReference type="SUPFAM" id="SSF54637">
    <property type="entry name" value="Thioesterase/thiol ester dehydrase-isomerase"/>
    <property type="match status" value="1"/>
</dbReference>
<dbReference type="Pfam" id="PF01575">
    <property type="entry name" value="MaoC_dehydratas"/>
    <property type="match status" value="1"/>
</dbReference>
<evidence type="ECO:0000313" key="2">
    <source>
        <dbReference type="EMBL" id="TCU99018.1"/>
    </source>
</evidence>
<gene>
    <name evidence="2" type="ORF">EV686_104117</name>
</gene>